<accession>A0ABV8D4L3</accession>
<gene>
    <name evidence="2" type="ORF">ACFOW3_01995</name>
</gene>
<feature type="compositionally biased region" description="Low complexity" evidence="1">
    <location>
        <begin position="28"/>
        <end position="39"/>
    </location>
</feature>
<evidence type="ECO:0000256" key="1">
    <source>
        <dbReference type="SAM" id="MobiDB-lite"/>
    </source>
</evidence>
<keyword evidence="3" id="KW-1185">Reference proteome</keyword>
<dbReference type="Proteomes" id="UP001595693">
    <property type="component" value="Unassembled WGS sequence"/>
</dbReference>
<organism evidence="2 3">
    <name type="scientific">Acidovorax facilis</name>
    <dbReference type="NCBI Taxonomy" id="12917"/>
    <lineage>
        <taxon>Bacteria</taxon>
        <taxon>Pseudomonadati</taxon>
        <taxon>Pseudomonadota</taxon>
        <taxon>Betaproteobacteria</taxon>
        <taxon>Burkholderiales</taxon>
        <taxon>Comamonadaceae</taxon>
        <taxon>Acidovorax</taxon>
    </lineage>
</organism>
<name>A0ABV8D4L3_9BURK</name>
<dbReference type="RefSeq" id="WP_353848473.1">
    <property type="nucleotide sequence ID" value="NZ_JAMXAX010000001.1"/>
</dbReference>
<reference evidence="3" key="1">
    <citation type="journal article" date="2019" name="Int. J. Syst. Evol. Microbiol.">
        <title>The Global Catalogue of Microorganisms (GCM) 10K type strain sequencing project: providing services to taxonomists for standard genome sequencing and annotation.</title>
        <authorList>
            <consortium name="The Broad Institute Genomics Platform"/>
            <consortium name="The Broad Institute Genome Sequencing Center for Infectious Disease"/>
            <person name="Wu L."/>
            <person name="Ma J."/>
        </authorList>
    </citation>
    <scope>NUCLEOTIDE SEQUENCE [LARGE SCALE GENOMIC DNA]</scope>
    <source>
        <strain evidence="3">CCUG 2113</strain>
    </source>
</reference>
<dbReference type="Pfam" id="PF10904">
    <property type="entry name" value="DUF2694"/>
    <property type="match status" value="1"/>
</dbReference>
<evidence type="ECO:0000313" key="2">
    <source>
        <dbReference type="EMBL" id="MFC3933386.1"/>
    </source>
</evidence>
<comment type="caution">
    <text evidence="2">The sequence shown here is derived from an EMBL/GenBank/DDBJ whole genome shotgun (WGS) entry which is preliminary data.</text>
</comment>
<dbReference type="EMBL" id="JBHSAJ010000002">
    <property type="protein sequence ID" value="MFC3933386.1"/>
    <property type="molecule type" value="Genomic_DNA"/>
</dbReference>
<sequence>MHQSADPRGASKRSSVLSGQCHAGTRPGTDAGSGAATGAPWVSPSCSSSRIKVVGATSHSGRSLRRKCRGGTIHSRSPSNASLTCGGRQLAGVTVSSVQAMLTTALSLCNCPVAAFHTVRAMAQRPWGLSMTTASLPPSATVCACGRPMRSSCKGLLPTNSVVTRCSSCCAWAPRSVFITTRQRRPAEGRNMLQTAAATATQRFRPKRREAISRSANILGYRPTLALTTNMRRLTKPTCTGRRSPLRSACSMSCTAASGSSARPCSRLK</sequence>
<dbReference type="InterPro" id="IPR024426">
    <property type="entry name" value="DUF2694"/>
</dbReference>
<protein>
    <submittedName>
        <fullName evidence="2">DUF2694 family protein</fullName>
    </submittedName>
</protein>
<feature type="region of interest" description="Disordered" evidence="1">
    <location>
        <begin position="1"/>
        <end position="46"/>
    </location>
</feature>
<proteinExistence type="predicted"/>
<evidence type="ECO:0000313" key="3">
    <source>
        <dbReference type="Proteomes" id="UP001595693"/>
    </source>
</evidence>